<reference evidence="3 4" key="1">
    <citation type="submission" date="2020-04" db="EMBL/GenBank/DDBJ databases">
        <title>Plant Genome Project.</title>
        <authorList>
            <person name="Zhang R.-G."/>
        </authorList>
    </citation>
    <scope>NUCLEOTIDE SEQUENCE [LARGE SCALE GENOMIC DNA]</scope>
    <source>
        <strain evidence="3">YNK0</strain>
        <tissue evidence="3">Leaf</tissue>
    </source>
</reference>
<dbReference type="InterPro" id="IPR056717">
    <property type="entry name" value="DUF7815"/>
</dbReference>
<evidence type="ECO:0000313" key="4">
    <source>
        <dbReference type="Proteomes" id="UP000655225"/>
    </source>
</evidence>
<feature type="region of interest" description="Disordered" evidence="1">
    <location>
        <begin position="277"/>
        <end position="299"/>
    </location>
</feature>
<evidence type="ECO:0000259" key="2">
    <source>
        <dbReference type="Pfam" id="PF25122"/>
    </source>
</evidence>
<feature type="region of interest" description="Disordered" evidence="1">
    <location>
        <begin position="463"/>
        <end position="483"/>
    </location>
</feature>
<dbReference type="Pfam" id="PF25122">
    <property type="entry name" value="DUF7815"/>
    <property type="match status" value="1"/>
</dbReference>
<keyword evidence="4" id="KW-1185">Reference proteome</keyword>
<dbReference type="AlphaFoldDB" id="A0A834ZUM9"/>
<accession>A0A834ZUM9</accession>
<evidence type="ECO:0000256" key="1">
    <source>
        <dbReference type="SAM" id="MobiDB-lite"/>
    </source>
</evidence>
<feature type="region of interest" description="Disordered" evidence="1">
    <location>
        <begin position="372"/>
        <end position="408"/>
    </location>
</feature>
<dbReference type="PANTHER" id="PTHR36308">
    <property type="entry name" value="DENTIN SIALOPHOSPHOPROTEIN-RELATED"/>
    <property type="match status" value="1"/>
</dbReference>
<sequence length="520" mass="56926">MAFEVPTSLIHEVQIALRKEAGVSSYDPDDPSLRDLPSLEEAIAGLDPSPPYLRCKQCRGRLLRGLQSMFCVYCGSQQIKEFPPDPISFKATSGYRWLLDSLDLDGSEAVGLATEAGDSTKSQRASKDELLLSDFLDLELKWTAESEKPESGVTNTEPNQEKSYMNLAGVDLDNFFPEAKKVTVPNAYEEQLIPAKQIKTMEIHAFPVQESLSLFENAQSSDTALSSTEGKNGDMFSGWEAEFQSASSGTFHGDSKSFDAFLGSSVDLSSHLGADFSPDKEVKYNDGKPKNDSVPLASMSDKDDFWNTSITGVSDKTEGFEMSIKANDGAPKDNSINPLTMSDDWIPDDIWQTSSTKASNSEVINENDDSFDAWQDFTSSGNTQDPSQISSKHTGIEAAPSDDQASQMNPMNLTNNLQDMEFGSFFQPDLFSGASGHQNGSTVVNDKQLEASVSDRVADVKIKTEGDAEEAANRDDGLSKTMHSETEDLNVEKLMSEMHDLSFMLESNLSIPQMVDEPVL</sequence>
<feature type="compositionally biased region" description="Basic and acidic residues" evidence="1">
    <location>
        <begin position="277"/>
        <end position="291"/>
    </location>
</feature>
<name>A0A834ZUM9_TETSI</name>
<dbReference type="PANTHER" id="PTHR36308:SF1">
    <property type="entry name" value="DENTIN SIALOPHOSPHOPROTEIN-RELATED"/>
    <property type="match status" value="1"/>
</dbReference>
<protein>
    <recommendedName>
        <fullName evidence="2">DUF7815 domain-containing protein</fullName>
    </recommendedName>
</protein>
<gene>
    <name evidence="3" type="ORF">HHK36_005674</name>
</gene>
<dbReference type="EMBL" id="JABCRI010000003">
    <property type="protein sequence ID" value="KAF8409596.1"/>
    <property type="molecule type" value="Genomic_DNA"/>
</dbReference>
<organism evidence="3 4">
    <name type="scientific">Tetracentron sinense</name>
    <name type="common">Spur-leaf</name>
    <dbReference type="NCBI Taxonomy" id="13715"/>
    <lineage>
        <taxon>Eukaryota</taxon>
        <taxon>Viridiplantae</taxon>
        <taxon>Streptophyta</taxon>
        <taxon>Embryophyta</taxon>
        <taxon>Tracheophyta</taxon>
        <taxon>Spermatophyta</taxon>
        <taxon>Magnoliopsida</taxon>
        <taxon>Trochodendrales</taxon>
        <taxon>Trochodendraceae</taxon>
        <taxon>Tetracentron</taxon>
    </lineage>
</organism>
<dbReference type="OMA" id="NNDLSAW"/>
<dbReference type="OrthoDB" id="1904894at2759"/>
<comment type="caution">
    <text evidence="3">The sequence shown here is derived from an EMBL/GenBank/DDBJ whole genome shotgun (WGS) entry which is preliminary data.</text>
</comment>
<feature type="compositionally biased region" description="Polar residues" evidence="1">
    <location>
        <begin position="376"/>
        <end position="393"/>
    </location>
</feature>
<dbReference type="Proteomes" id="UP000655225">
    <property type="component" value="Unassembled WGS sequence"/>
</dbReference>
<proteinExistence type="predicted"/>
<feature type="domain" description="DUF7815" evidence="2">
    <location>
        <begin position="51"/>
        <end position="77"/>
    </location>
</feature>
<evidence type="ECO:0000313" key="3">
    <source>
        <dbReference type="EMBL" id="KAF8409596.1"/>
    </source>
</evidence>